<keyword evidence="3 5" id="KW-0949">S-adenosyl-L-methionine</keyword>
<comment type="similarity">
    <text evidence="5">Belongs to the QueA family.</text>
</comment>
<keyword evidence="1 5" id="KW-0963">Cytoplasm</keyword>
<dbReference type="InterPro" id="IPR042118">
    <property type="entry name" value="QueA_dom1"/>
</dbReference>
<reference evidence="6" key="1">
    <citation type="submission" date="2022-03" db="EMBL/GenBank/DDBJ databases">
        <title>De novo assembled genomes of Belliella spp. (Cyclobacteriaceae) strains.</title>
        <authorList>
            <person name="Szabo A."/>
            <person name="Korponai K."/>
            <person name="Felfoldi T."/>
        </authorList>
    </citation>
    <scope>NUCLEOTIDE SEQUENCE</scope>
    <source>
        <strain evidence="6">DSM 107340</strain>
    </source>
</reference>
<dbReference type="HAMAP" id="MF_00113">
    <property type="entry name" value="QueA"/>
    <property type="match status" value="1"/>
</dbReference>
<comment type="subcellular location">
    <subcellularLocation>
        <location evidence="5">Cytoplasm</location>
    </subcellularLocation>
</comment>
<keyword evidence="4 5" id="KW-0671">Queuosine biosynthesis</keyword>
<organism evidence="6 7">
    <name type="scientific">Belliella calami</name>
    <dbReference type="NCBI Taxonomy" id="2923436"/>
    <lineage>
        <taxon>Bacteria</taxon>
        <taxon>Pseudomonadati</taxon>
        <taxon>Bacteroidota</taxon>
        <taxon>Cytophagia</taxon>
        <taxon>Cytophagales</taxon>
        <taxon>Cyclobacteriaceae</taxon>
        <taxon>Belliella</taxon>
    </lineage>
</organism>
<dbReference type="RefSeq" id="WP_241273544.1">
    <property type="nucleotide sequence ID" value="NZ_JAKZGS010000002.1"/>
</dbReference>
<keyword evidence="7" id="KW-1185">Reference proteome</keyword>
<dbReference type="Gene3D" id="2.40.10.240">
    <property type="entry name" value="QueA-like"/>
    <property type="match status" value="1"/>
</dbReference>
<comment type="caution">
    <text evidence="6">The sequence shown here is derived from an EMBL/GenBank/DDBJ whole genome shotgun (WGS) entry which is preliminary data.</text>
</comment>
<evidence type="ECO:0000313" key="7">
    <source>
        <dbReference type="Proteomes" id="UP001165488"/>
    </source>
</evidence>
<dbReference type="EC" id="2.4.99.17" evidence="5"/>
<dbReference type="InterPro" id="IPR036100">
    <property type="entry name" value="QueA_sf"/>
</dbReference>
<comment type="subunit">
    <text evidence="5">Monomer.</text>
</comment>
<comment type="function">
    <text evidence="5">Transfers and isomerizes the ribose moiety from AdoMet to the 7-aminomethyl group of 7-deazaguanine (preQ1-tRNA) to give epoxyqueuosine (oQ-tRNA).</text>
</comment>
<dbReference type="InterPro" id="IPR003699">
    <property type="entry name" value="QueA"/>
</dbReference>
<keyword evidence="2 5" id="KW-0808">Transferase</keyword>
<dbReference type="PANTHER" id="PTHR30307:SF0">
    <property type="entry name" value="S-ADENOSYLMETHIONINE:TRNA RIBOSYLTRANSFERASE-ISOMERASE"/>
    <property type="match status" value="1"/>
</dbReference>
<dbReference type="EMBL" id="JAKZGS010000002">
    <property type="protein sequence ID" value="MCH7397036.1"/>
    <property type="molecule type" value="Genomic_DNA"/>
</dbReference>
<gene>
    <name evidence="5" type="primary">queA</name>
    <name evidence="6" type="ORF">MM236_03510</name>
</gene>
<proteinExistence type="inferred from homology"/>
<dbReference type="PANTHER" id="PTHR30307">
    <property type="entry name" value="S-ADENOSYLMETHIONINE:TRNA RIBOSYLTRANSFERASE-ISOMERASE"/>
    <property type="match status" value="1"/>
</dbReference>
<accession>A0ABS9UK91</accession>
<dbReference type="Pfam" id="PF02547">
    <property type="entry name" value="Queuosine_synth"/>
    <property type="match status" value="1"/>
</dbReference>
<evidence type="ECO:0000256" key="3">
    <source>
        <dbReference type="ARBA" id="ARBA00022691"/>
    </source>
</evidence>
<evidence type="ECO:0000256" key="4">
    <source>
        <dbReference type="ARBA" id="ARBA00022785"/>
    </source>
</evidence>
<protein>
    <recommendedName>
        <fullName evidence="5">S-adenosylmethionine:tRNA ribosyltransferase-isomerase</fullName>
        <ecNumber evidence="5">2.4.99.17</ecNumber>
    </recommendedName>
    <alternativeName>
        <fullName evidence="5">Queuosine biosynthesis protein QueA</fullName>
    </alternativeName>
</protein>
<evidence type="ECO:0000256" key="1">
    <source>
        <dbReference type="ARBA" id="ARBA00022490"/>
    </source>
</evidence>
<dbReference type="Gene3D" id="3.40.1780.10">
    <property type="entry name" value="QueA-like"/>
    <property type="match status" value="1"/>
</dbReference>
<evidence type="ECO:0000256" key="2">
    <source>
        <dbReference type="ARBA" id="ARBA00022679"/>
    </source>
</evidence>
<comment type="pathway">
    <text evidence="5">tRNA modification; tRNA-queuosine biosynthesis.</text>
</comment>
<dbReference type="SUPFAM" id="SSF111337">
    <property type="entry name" value="QueA-like"/>
    <property type="match status" value="1"/>
</dbReference>
<name>A0ABS9UK91_9BACT</name>
<dbReference type="Proteomes" id="UP001165488">
    <property type="component" value="Unassembled WGS sequence"/>
</dbReference>
<evidence type="ECO:0000256" key="5">
    <source>
        <dbReference type="HAMAP-Rule" id="MF_00113"/>
    </source>
</evidence>
<dbReference type="InterPro" id="IPR042119">
    <property type="entry name" value="QueA_dom2"/>
</dbReference>
<comment type="catalytic activity">
    <reaction evidence="5">
        <text>7-aminomethyl-7-carbaguanosine(34) in tRNA + S-adenosyl-L-methionine = epoxyqueuosine(34) in tRNA + adenine + L-methionine + 2 H(+)</text>
        <dbReference type="Rhea" id="RHEA:32155"/>
        <dbReference type="Rhea" id="RHEA-COMP:10342"/>
        <dbReference type="Rhea" id="RHEA-COMP:18582"/>
        <dbReference type="ChEBI" id="CHEBI:15378"/>
        <dbReference type="ChEBI" id="CHEBI:16708"/>
        <dbReference type="ChEBI" id="CHEBI:57844"/>
        <dbReference type="ChEBI" id="CHEBI:59789"/>
        <dbReference type="ChEBI" id="CHEBI:82833"/>
        <dbReference type="ChEBI" id="CHEBI:194443"/>
        <dbReference type="EC" id="2.4.99.17"/>
    </reaction>
</comment>
<evidence type="ECO:0000313" key="6">
    <source>
        <dbReference type="EMBL" id="MCH7397036.1"/>
    </source>
</evidence>
<sequence length="406" mass="46546">MNHSTPTAELKLSDYEYTLPEEKIAKFPLQNREDSKLLHFKNGTIEHLNFKEITELIPSGSLMIFNNTKVIPARLLFQRSSGAKIEIFLLKPIEPTSVINEVMINTESVAWECMIGNLKKWKADEILSGEVIYQGQSIELKAALIDKERRMVRFTWAENIPFVSIVEASGEVPLPPYLNRKPTAEDKPRYQTVYSEKEGAVAAPTAGLHFTDKILEELKQNGVEEDFLTLHVSAGTFQPIKSENVTEHNMHSEQVVVNKSVVRRITSQTDKIIAVGTTSMRSLESLYWFGVQLITEDVMQFLIPKLYPYQEFDSLPTRQESFLKILEFMDQNKLEEITGSTEIFIMPGYSFKVCDGLVTNFHQPGSTLILLVAAFTKERWKEIYQDALEKNYRFLSYGDSNLLWRE</sequence>